<feature type="signal peptide" evidence="1">
    <location>
        <begin position="1"/>
        <end position="30"/>
    </location>
</feature>
<dbReference type="Proteomes" id="UP000315677">
    <property type="component" value="Unassembled WGS sequence"/>
</dbReference>
<accession>A0A543CX41</accession>
<proteinExistence type="predicted"/>
<keyword evidence="3" id="KW-1185">Reference proteome</keyword>
<comment type="caution">
    <text evidence="2">The sequence shown here is derived from an EMBL/GenBank/DDBJ whole genome shotgun (WGS) entry which is preliminary data.</text>
</comment>
<feature type="chain" id="PRO_5039091649" description="SH3 domain-containing protein" evidence="1">
    <location>
        <begin position="31"/>
        <end position="126"/>
    </location>
</feature>
<sequence length="126" mass="13851">MPGRGRTWRVPVVLALLVTAMLVSAGAAHAVPWYMWRDGVVSEDEAPVYAESVDGWACHIGLGCRSAERTPDDPPPIWTAQRGDPVQVECYLGEYYKIHADRGEGWILISYVADVNKPVGCYAGDF</sequence>
<gene>
    <name evidence="2" type="ORF">FB558_8578</name>
</gene>
<protein>
    <recommendedName>
        <fullName evidence="4">SH3 domain-containing protein</fullName>
    </recommendedName>
</protein>
<dbReference type="EMBL" id="VFPA01000009">
    <property type="protein sequence ID" value="TQM01677.1"/>
    <property type="molecule type" value="Genomic_DNA"/>
</dbReference>
<evidence type="ECO:0000313" key="3">
    <source>
        <dbReference type="Proteomes" id="UP000315677"/>
    </source>
</evidence>
<name>A0A543CX41_9PSEU</name>
<dbReference type="AlphaFoldDB" id="A0A543CX41"/>
<evidence type="ECO:0008006" key="4">
    <source>
        <dbReference type="Google" id="ProtNLM"/>
    </source>
</evidence>
<evidence type="ECO:0000256" key="1">
    <source>
        <dbReference type="SAM" id="SignalP"/>
    </source>
</evidence>
<evidence type="ECO:0000313" key="2">
    <source>
        <dbReference type="EMBL" id="TQM01677.1"/>
    </source>
</evidence>
<keyword evidence="1" id="KW-0732">Signal</keyword>
<organism evidence="2 3">
    <name type="scientific">Pseudonocardia kunmingensis</name>
    <dbReference type="NCBI Taxonomy" id="630975"/>
    <lineage>
        <taxon>Bacteria</taxon>
        <taxon>Bacillati</taxon>
        <taxon>Actinomycetota</taxon>
        <taxon>Actinomycetes</taxon>
        <taxon>Pseudonocardiales</taxon>
        <taxon>Pseudonocardiaceae</taxon>
        <taxon>Pseudonocardia</taxon>
    </lineage>
</organism>
<reference evidence="2 3" key="1">
    <citation type="submission" date="2019-06" db="EMBL/GenBank/DDBJ databases">
        <title>Sequencing the genomes of 1000 actinobacteria strains.</title>
        <authorList>
            <person name="Klenk H.-P."/>
        </authorList>
    </citation>
    <scope>NUCLEOTIDE SEQUENCE [LARGE SCALE GENOMIC DNA]</scope>
    <source>
        <strain evidence="2 3">DSM 45301</strain>
    </source>
</reference>